<feature type="short sequence motif" description="HXTX 2" evidence="2">
    <location>
        <begin position="131"/>
        <end position="134"/>
    </location>
</feature>
<evidence type="ECO:0000313" key="3">
    <source>
        <dbReference type="EMBL" id="QDU18792.1"/>
    </source>
</evidence>
<dbReference type="GO" id="GO:0016874">
    <property type="term" value="F:ligase activity"/>
    <property type="evidence" value="ECO:0007669"/>
    <property type="project" value="UniProtKB-KW"/>
</dbReference>
<dbReference type="PANTHER" id="PTHR35561:SF1">
    <property type="entry name" value="RNA 2',3'-CYCLIC PHOSPHODIESTERASE"/>
    <property type="match status" value="1"/>
</dbReference>
<dbReference type="GO" id="GO:0004113">
    <property type="term" value="F:2',3'-cyclic-nucleotide 3'-phosphodiesterase activity"/>
    <property type="evidence" value="ECO:0007669"/>
    <property type="project" value="InterPro"/>
</dbReference>
<feature type="active site" description="Proton acceptor" evidence="2">
    <location>
        <position position="131"/>
    </location>
</feature>
<dbReference type="EMBL" id="CP036273">
    <property type="protein sequence ID" value="QDU18792.1"/>
    <property type="molecule type" value="Genomic_DNA"/>
</dbReference>
<dbReference type="PANTHER" id="PTHR35561">
    <property type="entry name" value="RNA 2',3'-CYCLIC PHOSPHODIESTERASE"/>
    <property type="match status" value="1"/>
</dbReference>
<comment type="function">
    <text evidence="2">Hydrolyzes RNA 2',3'-cyclic phosphodiester to an RNA 2'-phosphomonoester.</text>
</comment>
<keyword evidence="3" id="KW-0436">Ligase</keyword>
<comment type="catalytic activity">
    <reaction evidence="2">
        <text>a 3'-end 2',3'-cyclophospho-ribonucleotide-RNA + H2O = a 3'-end 2'-phospho-ribonucleotide-RNA + H(+)</text>
        <dbReference type="Rhea" id="RHEA:11828"/>
        <dbReference type="Rhea" id="RHEA-COMP:10464"/>
        <dbReference type="Rhea" id="RHEA-COMP:17353"/>
        <dbReference type="ChEBI" id="CHEBI:15377"/>
        <dbReference type="ChEBI" id="CHEBI:15378"/>
        <dbReference type="ChEBI" id="CHEBI:83064"/>
        <dbReference type="ChEBI" id="CHEBI:173113"/>
        <dbReference type="EC" id="3.1.4.58"/>
    </reaction>
</comment>
<gene>
    <name evidence="3" type="ORF">ETAA1_06880</name>
</gene>
<organism evidence="3 4">
    <name type="scientific">Urbifossiella limnaea</name>
    <dbReference type="NCBI Taxonomy" id="2528023"/>
    <lineage>
        <taxon>Bacteria</taxon>
        <taxon>Pseudomonadati</taxon>
        <taxon>Planctomycetota</taxon>
        <taxon>Planctomycetia</taxon>
        <taxon>Gemmatales</taxon>
        <taxon>Gemmataceae</taxon>
        <taxon>Urbifossiella</taxon>
    </lineage>
</organism>
<keyword evidence="1 2" id="KW-0378">Hydrolase</keyword>
<dbReference type="Proteomes" id="UP000319576">
    <property type="component" value="Chromosome"/>
</dbReference>
<evidence type="ECO:0000313" key="4">
    <source>
        <dbReference type="Proteomes" id="UP000319576"/>
    </source>
</evidence>
<dbReference type="AlphaFoldDB" id="A0A517XMR8"/>
<dbReference type="EC" id="3.1.4.58" evidence="2"/>
<evidence type="ECO:0000256" key="1">
    <source>
        <dbReference type="ARBA" id="ARBA00022801"/>
    </source>
</evidence>
<dbReference type="NCBIfam" id="TIGR02258">
    <property type="entry name" value="2_5_ligase"/>
    <property type="match status" value="1"/>
</dbReference>
<dbReference type="Pfam" id="PF13563">
    <property type="entry name" value="2_5_RNA_ligase2"/>
    <property type="match status" value="1"/>
</dbReference>
<dbReference type="OrthoDB" id="9789350at2"/>
<accession>A0A517XMR8</accession>
<dbReference type="InterPro" id="IPR004175">
    <property type="entry name" value="RNA_CPDase"/>
</dbReference>
<feature type="short sequence motif" description="HXTX 1" evidence="2">
    <location>
        <begin position="43"/>
        <end position="46"/>
    </location>
</feature>
<dbReference type="SUPFAM" id="SSF55144">
    <property type="entry name" value="LigT-like"/>
    <property type="match status" value="1"/>
</dbReference>
<proteinExistence type="inferred from homology"/>
<dbReference type="HAMAP" id="MF_01940">
    <property type="entry name" value="RNA_CPDase"/>
    <property type="match status" value="1"/>
</dbReference>
<keyword evidence="4" id="KW-1185">Reference proteome</keyword>
<name>A0A517XMR8_9BACT</name>
<dbReference type="GO" id="GO:0008664">
    <property type="term" value="F:RNA 2',3'-cyclic 3'-phosphodiesterase activity"/>
    <property type="evidence" value="ECO:0007669"/>
    <property type="project" value="UniProtKB-EC"/>
</dbReference>
<protein>
    <recommendedName>
        <fullName evidence="2">RNA 2',3'-cyclic phosphodiesterase</fullName>
        <shortName evidence="2">RNA 2',3'-CPDase</shortName>
        <ecNumber evidence="2">3.1.4.58</ecNumber>
    </recommendedName>
</protein>
<dbReference type="KEGG" id="uli:ETAA1_06880"/>
<comment type="similarity">
    <text evidence="2">Belongs to the 2H phosphoesterase superfamily. ThpR family.</text>
</comment>
<sequence>MGRVRSFIGVGVGAEVRRKAVALQQQLARTGAGVKWAAEDGMHVTLLFLGELDDRDILPVCRAVKAAAATEPPFPLRVSGVGAFPTTRRPKVLWGGVTDGAEPLRRLYTAIEAKLLDLGLYVKEERDYTPHLTLGRVKGEADGFTLASELPKLLAWDGGRTTVDEVCVYSSELRRGGPEYAVLGRAELTG</sequence>
<evidence type="ECO:0000256" key="2">
    <source>
        <dbReference type="HAMAP-Rule" id="MF_01940"/>
    </source>
</evidence>
<dbReference type="InterPro" id="IPR009097">
    <property type="entry name" value="Cyclic_Pdiesterase"/>
</dbReference>
<feature type="active site" description="Proton donor" evidence="2">
    <location>
        <position position="43"/>
    </location>
</feature>
<dbReference type="Gene3D" id="3.90.1140.10">
    <property type="entry name" value="Cyclic phosphodiesterase"/>
    <property type="match status" value="1"/>
</dbReference>
<dbReference type="RefSeq" id="WP_145234315.1">
    <property type="nucleotide sequence ID" value="NZ_CP036273.1"/>
</dbReference>
<reference evidence="3 4" key="1">
    <citation type="submission" date="2019-02" db="EMBL/GenBank/DDBJ databases">
        <title>Deep-cultivation of Planctomycetes and their phenomic and genomic characterization uncovers novel biology.</title>
        <authorList>
            <person name="Wiegand S."/>
            <person name="Jogler M."/>
            <person name="Boedeker C."/>
            <person name="Pinto D."/>
            <person name="Vollmers J."/>
            <person name="Rivas-Marin E."/>
            <person name="Kohn T."/>
            <person name="Peeters S.H."/>
            <person name="Heuer A."/>
            <person name="Rast P."/>
            <person name="Oberbeckmann S."/>
            <person name="Bunk B."/>
            <person name="Jeske O."/>
            <person name="Meyerdierks A."/>
            <person name="Storesund J.E."/>
            <person name="Kallscheuer N."/>
            <person name="Luecker S."/>
            <person name="Lage O.M."/>
            <person name="Pohl T."/>
            <person name="Merkel B.J."/>
            <person name="Hornburger P."/>
            <person name="Mueller R.-W."/>
            <person name="Bruemmer F."/>
            <person name="Labrenz M."/>
            <person name="Spormann A.M."/>
            <person name="Op den Camp H."/>
            <person name="Overmann J."/>
            <person name="Amann R."/>
            <person name="Jetten M.S.M."/>
            <person name="Mascher T."/>
            <person name="Medema M.H."/>
            <person name="Devos D.P."/>
            <person name="Kaster A.-K."/>
            <person name="Ovreas L."/>
            <person name="Rohde M."/>
            <person name="Galperin M.Y."/>
            <person name="Jogler C."/>
        </authorList>
    </citation>
    <scope>NUCLEOTIDE SEQUENCE [LARGE SCALE GENOMIC DNA]</scope>
    <source>
        <strain evidence="3 4">ETA_A1</strain>
    </source>
</reference>